<dbReference type="Gene3D" id="2.130.10.10">
    <property type="entry name" value="YVTN repeat-like/Quinoprotein amine dehydrogenase"/>
    <property type="match status" value="2"/>
</dbReference>
<dbReference type="SMART" id="SM00320">
    <property type="entry name" value="WD40"/>
    <property type="match status" value="4"/>
</dbReference>
<reference evidence="2" key="1">
    <citation type="submission" date="2022-11" db="UniProtKB">
        <authorList>
            <consortium name="EnsemblMetazoa"/>
        </authorList>
    </citation>
    <scope>IDENTIFICATION</scope>
</reference>
<dbReference type="KEGG" id="epa:110241540"/>
<protein>
    <submittedName>
        <fullName evidence="2">Uncharacterized protein</fullName>
    </submittedName>
</protein>
<dbReference type="SUPFAM" id="SSF50978">
    <property type="entry name" value="WD40 repeat-like"/>
    <property type="match status" value="1"/>
</dbReference>
<evidence type="ECO:0000313" key="3">
    <source>
        <dbReference type="Proteomes" id="UP000887567"/>
    </source>
</evidence>
<dbReference type="GeneID" id="110241540"/>
<organism evidence="2 3">
    <name type="scientific">Exaiptasia diaphana</name>
    <name type="common">Tropical sea anemone</name>
    <name type="synonym">Aiptasia pulchella</name>
    <dbReference type="NCBI Taxonomy" id="2652724"/>
    <lineage>
        <taxon>Eukaryota</taxon>
        <taxon>Metazoa</taxon>
        <taxon>Cnidaria</taxon>
        <taxon>Anthozoa</taxon>
        <taxon>Hexacorallia</taxon>
        <taxon>Actiniaria</taxon>
        <taxon>Aiptasiidae</taxon>
        <taxon>Exaiptasia</taxon>
    </lineage>
</organism>
<feature type="repeat" description="WD" evidence="1">
    <location>
        <begin position="248"/>
        <end position="289"/>
    </location>
</feature>
<dbReference type="PANTHER" id="PTHR19879:SF9">
    <property type="entry name" value="TRANSCRIPTION INITIATION FACTOR TFIID SUBUNIT 5"/>
    <property type="match status" value="1"/>
</dbReference>
<dbReference type="InterPro" id="IPR015943">
    <property type="entry name" value="WD40/YVTN_repeat-like_dom_sf"/>
</dbReference>
<dbReference type="Proteomes" id="UP000887567">
    <property type="component" value="Unplaced"/>
</dbReference>
<proteinExistence type="predicted"/>
<dbReference type="InterPro" id="IPR036322">
    <property type="entry name" value="WD40_repeat_dom_sf"/>
</dbReference>
<dbReference type="PROSITE" id="PS50082">
    <property type="entry name" value="WD_REPEATS_2"/>
    <property type="match status" value="1"/>
</dbReference>
<keyword evidence="1" id="KW-0853">WD repeat</keyword>
<name>A0A913XE36_EXADI</name>
<dbReference type="AlphaFoldDB" id="A0A913XE36"/>
<dbReference type="EnsemblMetazoa" id="XM_021047405.1">
    <property type="protein sequence ID" value="XP_020903064.1"/>
    <property type="gene ID" value="LOC110241540"/>
</dbReference>
<sequence>PEAASKDNNIHLWDVSGPREPALLSDDFVRDLDFSPDGRRIATVSSDGLHIWNSGTGKVLISSNFDEEFAESVRFSPNGELLANVKALAPRAYVWNASTGALVSNIRVIDTSGSSKDSDNPLMQVRLGFSPDSTYLFSHVETLGDERSETRSASVSTGEIVATLDRDWYPDEKFSCFDEDSLFVFKMSDSKSGSDLYSWKFLEGSKNKLLSYGSKMRSFTCSEGAKVIATVLADETVRIWSRQSNSRIFRYRSSVRLATLDQTGSFLATASSENEIHVWSLVDGEKTGLMSGHKEEIEELIFGPGGKLLLSVSNDRVRLWEQRDDGYFLLNEFQQWGLEGITAAKLDRSGTKLAIIDSDSFPKVWPVIGSVEEL</sequence>
<dbReference type="RefSeq" id="XP_020903064.1">
    <property type="nucleotide sequence ID" value="XM_021047405.1"/>
</dbReference>
<dbReference type="Pfam" id="PF00400">
    <property type="entry name" value="WD40"/>
    <property type="match status" value="2"/>
</dbReference>
<dbReference type="OrthoDB" id="2013972at2759"/>
<keyword evidence="3" id="KW-1185">Reference proteome</keyword>
<dbReference type="InterPro" id="IPR001680">
    <property type="entry name" value="WD40_rpt"/>
</dbReference>
<dbReference type="PANTHER" id="PTHR19879">
    <property type="entry name" value="TRANSCRIPTION INITIATION FACTOR TFIID"/>
    <property type="match status" value="1"/>
</dbReference>
<evidence type="ECO:0000256" key="1">
    <source>
        <dbReference type="PROSITE-ProRule" id="PRU00221"/>
    </source>
</evidence>
<evidence type="ECO:0000313" key="2">
    <source>
        <dbReference type="EnsemblMetazoa" id="XP_020903064.1"/>
    </source>
</evidence>
<accession>A0A913XE36</accession>